<dbReference type="InterPro" id="IPR007955">
    <property type="entry name" value="Bystin"/>
</dbReference>
<dbReference type="EMBL" id="GEEE01000207">
    <property type="protein sequence ID" value="JAP63018.1"/>
    <property type="molecule type" value="Transcribed_RNA"/>
</dbReference>
<protein>
    <recommendedName>
        <fullName evidence="3">Bystin</fullName>
    </recommendedName>
</protein>
<dbReference type="PANTHER" id="PTHR12821">
    <property type="entry name" value="BYSTIN"/>
    <property type="match status" value="1"/>
</dbReference>
<dbReference type="Pfam" id="PF05291">
    <property type="entry name" value="Bystin"/>
    <property type="match status" value="1"/>
</dbReference>
<organism evidence="2">
    <name type="scientific">Schistocephalus solidus</name>
    <name type="common">Tapeworm</name>
    <dbReference type="NCBI Taxonomy" id="70667"/>
    <lineage>
        <taxon>Eukaryota</taxon>
        <taxon>Metazoa</taxon>
        <taxon>Spiralia</taxon>
        <taxon>Lophotrochozoa</taxon>
        <taxon>Platyhelminthes</taxon>
        <taxon>Cestoda</taxon>
        <taxon>Eucestoda</taxon>
        <taxon>Diphyllobothriidea</taxon>
        <taxon>Diphyllobothriidae</taxon>
        <taxon>Schistocephalus</taxon>
    </lineage>
</organism>
<dbReference type="PANTHER" id="PTHR12821:SF0">
    <property type="entry name" value="BYSTIN"/>
    <property type="match status" value="1"/>
</dbReference>
<dbReference type="GO" id="GO:0005737">
    <property type="term" value="C:cytoplasm"/>
    <property type="evidence" value="ECO:0007669"/>
    <property type="project" value="TreeGrafter"/>
</dbReference>
<dbReference type="GO" id="GO:0030688">
    <property type="term" value="C:preribosome, small subunit precursor"/>
    <property type="evidence" value="ECO:0007669"/>
    <property type="project" value="TreeGrafter"/>
</dbReference>
<name>A0A0V0JCK5_SCHSO</name>
<dbReference type="GO" id="GO:0030515">
    <property type="term" value="F:snoRNA binding"/>
    <property type="evidence" value="ECO:0007669"/>
    <property type="project" value="TreeGrafter"/>
</dbReference>
<proteinExistence type="inferred from homology"/>
<sequence>MPKAKSKRKHDDLEEPEVLDERVVKKLHKLIKQSNEENDLLPKRKKIEEVKILEESSSDDETAEEIAEDRILYTEEGNEYEEEWSKFFKPNADNEGAFANELLQNIDEAKSVVAEEMSEYCGSIPGDLEDFAGVDAIEELPEELKNHIRLLKDVMKNYRSGPLPKTVKMLPHLPGYESLLEMLSPLDWSVHAYPRMVKIFASKGNDPALHFYENYVLPKVRQDITENRRLCVHLFEALIASIFRLEEFIAGIFLPWIRSEMTKTEGVVLAHLVKKASIKARFAAVALALTCEEEFSIPRAMVMEALLNKKYFMPEAAITQVISYFTGFDRDCSAYYTPEGRMPLIWFKCLLTFLENYRDAVCPGEREQLVKLCRRHEHPGITPELRALIGLISTEPKI</sequence>
<dbReference type="GO" id="GO:0005730">
    <property type="term" value="C:nucleolus"/>
    <property type="evidence" value="ECO:0007669"/>
    <property type="project" value="TreeGrafter"/>
</dbReference>
<accession>A0A0V0JCK5</accession>
<evidence type="ECO:0000256" key="1">
    <source>
        <dbReference type="ARBA" id="ARBA00007114"/>
    </source>
</evidence>
<reference evidence="2" key="1">
    <citation type="submission" date="2016-01" db="EMBL/GenBank/DDBJ databases">
        <title>Reference transcriptome for the parasite Schistocephalus solidus: insights into the molecular evolution of parasitism.</title>
        <authorList>
            <person name="Hebert F.O."/>
            <person name="Grambauer S."/>
            <person name="Barber I."/>
            <person name="Landry C.R."/>
            <person name="Aubin-Horth N."/>
        </authorList>
    </citation>
    <scope>NUCLEOTIDE SEQUENCE</scope>
</reference>
<evidence type="ECO:0008006" key="3">
    <source>
        <dbReference type="Google" id="ProtNLM"/>
    </source>
</evidence>
<dbReference type="GO" id="GO:0006364">
    <property type="term" value="P:rRNA processing"/>
    <property type="evidence" value="ECO:0007669"/>
    <property type="project" value="TreeGrafter"/>
</dbReference>
<comment type="similarity">
    <text evidence="1">Belongs to the bystin family.</text>
</comment>
<gene>
    <name evidence="2" type="ORF">TR95902</name>
</gene>
<dbReference type="AlphaFoldDB" id="A0A0V0JCK5"/>
<evidence type="ECO:0000313" key="2">
    <source>
        <dbReference type="EMBL" id="JAP63018.1"/>
    </source>
</evidence>